<dbReference type="InParanoid" id="F8PJM1"/>
<feature type="region of interest" description="Disordered" evidence="1">
    <location>
        <begin position="174"/>
        <end position="194"/>
    </location>
</feature>
<dbReference type="EMBL" id="GL945475">
    <property type="protein sequence ID" value="EGO03222.1"/>
    <property type="molecule type" value="Genomic_DNA"/>
</dbReference>
<reference evidence="3" key="1">
    <citation type="journal article" date="2011" name="Science">
        <title>The plant cell wall-decomposing machinery underlies the functional diversity of forest fungi.</title>
        <authorList>
            <person name="Eastwood D.C."/>
            <person name="Floudas D."/>
            <person name="Binder M."/>
            <person name="Majcherczyk A."/>
            <person name="Schneider P."/>
            <person name="Aerts A."/>
            <person name="Asiegbu F.O."/>
            <person name="Baker S.E."/>
            <person name="Barry K."/>
            <person name="Bendiksby M."/>
            <person name="Blumentritt M."/>
            <person name="Coutinho P.M."/>
            <person name="Cullen D."/>
            <person name="de Vries R.P."/>
            <person name="Gathman A."/>
            <person name="Goodell B."/>
            <person name="Henrissat B."/>
            <person name="Ihrmark K."/>
            <person name="Kauserud H."/>
            <person name="Kohler A."/>
            <person name="LaButti K."/>
            <person name="Lapidus A."/>
            <person name="Lavin J.L."/>
            <person name="Lee Y.-H."/>
            <person name="Lindquist E."/>
            <person name="Lilly W."/>
            <person name="Lucas S."/>
            <person name="Morin E."/>
            <person name="Murat C."/>
            <person name="Oguiza J.A."/>
            <person name="Park J."/>
            <person name="Pisabarro A.G."/>
            <person name="Riley R."/>
            <person name="Rosling A."/>
            <person name="Salamov A."/>
            <person name="Schmidt O."/>
            <person name="Schmutz J."/>
            <person name="Skrede I."/>
            <person name="Stenlid J."/>
            <person name="Wiebenga A."/>
            <person name="Xie X."/>
            <person name="Kuees U."/>
            <person name="Hibbett D.S."/>
            <person name="Hoffmeister D."/>
            <person name="Hoegberg N."/>
            <person name="Martin F."/>
            <person name="Grigoriev I.V."/>
            <person name="Watkinson S.C."/>
        </authorList>
    </citation>
    <scope>NUCLEOTIDE SEQUENCE [LARGE SCALE GENOMIC DNA]</scope>
    <source>
        <strain evidence="3">strain S7.3</strain>
    </source>
</reference>
<evidence type="ECO:0000313" key="3">
    <source>
        <dbReference type="Proteomes" id="UP000008063"/>
    </source>
</evidence>
<name>F8PJM1_SERL3</name>
<evidence type="ECO:0000313" key="2">
    <source>
        <dbReference type="EMBL" id="EGO03222.1"/>
    </source>
</evidence>
<dbReference type="AlphaFoldDB" id="F8PJM1"/>
<evidence type="ECO:0000256" key="1">
    <source>
        <dbReference type="SAM" id="MobiDB-lite"/>
    </source>
</evidence>
<keyword evidence="3" id="KW-1185">Reference proteome</keyword>
<gene>
    <name evidence="2" type="ORF">SERLA73DRAFT_149614</name>
</gene>
<protein>
    <submittedName>
        <fullName evidence="2">Uncharacterized protein</fullName>
    </submittedName>
</protein>
<dbReference type="HOGENOM" id="CLU_1403217_0_0_1"/>
<dbReference type="Proteomes" id="UP000008063">
    <property type="component" value="Unassembled WGS sequence"/>
</dbReference>
<organism evidence="3">
    <name type="scientific">Serpula lacrymans var. lacrymans (strain S7.3)</name>
    <name type="common">Dry rot fungus</name>
    <dbReference type="NCBI Taxonomy" id="936435"/>
    <lineage>
        <taxon>Eukaryota</taxon>
        <taxon>Fungi</taxon>
        <taxon>Dikarya</taxon>
        <taxon>Basidiomycota</taxon>
        <taxon>Agaricomycotina</taxon>
        <taxon>Agaricomycetes</taxon>
        <taxon>Agaricomycetidae</taxon>
        <taxon>Boletales</taxon>
        <taxon>Coniophorineae</taxon>
        <taxon>Serpulaceae</taxon>
        <taxon>Serpula</taxon>
    </lineage>
</organism>
<accession>F8PJM1</accession>
<sequence>MNMVNMSIKIQTRPAGTTRSHSSIGLSHRKGVLHNHNPLRKHHSLRWPDEHGKCYIPLMLSWKCDIDTYPHLDYPYVEEIILLLDLAKTRLQKHILLLNLQKGGITTVKDIIFVDPTWIYYWTDIPVGNIMKFFLEARRVLLEFHHQKQAEIDQYETLLREGREMINFCTGKHEGQKKDGWDLEPKYDPEVINE</sequence>
<proteinExistence type="predicted"/>